<evidence type="ECO:0000313" key="3">
    <source>
        <dbReference type="Proteomes" id="UP000265520"/>
    </source>
</evidence>
<dbReference type="Proteomes" id="UP000265520">
    <property type="component" value="Unassembled WGS sequence"/>
</dbReference>
<feature type="non-terminal residue" evidence="2">
    <location>
        <position position="1"/>
    </location>
</feature>
<keyword evidence="3" id="KW-1185">Reference proteome</keyword>
<accession>A0A392RW88</accession>
<proteinExistence type="predicted"/>
<reference evidence="2 3" key="1">
    <citation type="journal article" date="2018" name="Front. Plant Sci.">
        <title>Red Clover (Trifolium pratense) and Zigzag Clover (T. medium) - A Picture of Genomic Similarities and Differences.</title>
        <authorList>
            <person name="Dluhosova J."/>
            <person name="Istvanek J."/>
            <person name="Nedelnik J."/>
            <person name="Repkova J."/>
        </authorList>
    </citation>
    <scope>NUCLEOTIDE SEQUENCE [LARGE SCALE GENOMIC DNA]</scope>
    <source>
        <strain evidence="3">cv. 10/8</strain>
        <tissue evidence="2">Leaf</tissue>
    </source>
</reference>
<sequence length="42" mass="4787">IGRGSKVSPPAADRERTKHNKKRRRSPAQKQWSLVDRGYVAV</sequence>
<protein>
    <submittedName>
        <fullName evidence="2">Uncharacterized protein</fullName>
    </submittedName>
</protein>
<organism evidence="2 3">
    <name type="scientific">Trifolium medium</name>
    <dbReference type="NCBI Taxonomy" id="97028"/>
    <lineage>
        <taxon>Eukaryota</taxon>
        <taxon>Viridiplantae</taxon>
        <taxon>Streptophyta</taxon>
        <taxon>Embryophyta</taxon>
        <taxon>Tracheophyta</taxon>
        <taxon>Spermatophyta</taxon>
        <taxon>Magnoliopsida</taxon>
        <taxon>eudicotyledons</taxon>
        <taxon>Gunneridae</taxon>
        <taxon>Pentapetalae</taxon>
        <taxon>rosids</taxon>
        <taxon>fabids</taxon>
        <taxon>Fabales</taxon>
        <taxon>Fabaceae</taxon>
        <taxon>Papilionoideae</taxon>
        <taxon>50 kb inversion clade</taxon>
        <taxon>NPAAA clade</taxon>
        <taxon>Hologalegina</taxon>
        <taxon>IRL clade</taxon>
        <taxon>Trifolieae</taxon>
        <taxon>Trifolium</taxon>
    </lineage>
</organism>
<evidence type="ECO:0000256" key="1">
    <source>
        <dbReference type="SAM" id="MobiDB-lite"/>
    </source>
</evidence>
<feature type="compositionally biased region" description="Basic residues" evidence="1">
    <location>
        <begin position="17"/>
        <end position="27"/>
    </location>
</feature>
<name>A0A392RW88_9FABA</name>
<dbReference type="EMBL" id="LXQA010278552">
    <property type="protein sequence ID" value="MCI40334.1"/>
    <property type="molecule type" value="Genomic_DNA"/>
</dbReference>
<feature type="region of interest" description="Disordered" evidence="1">
    <location>
        <begin position="1"/>
        <end position="42"/>
    </location>
</feature>
<evidence type="ECO:0000313" key="2">
    <source>
        <dbReference type="EMBL" id="MCI40334.1"/>
    </source>
</evidence>
<dbReference type="AlphaFoldDB" id="A0A392RW88"/>
<comment type="caution">
    <text evidence="2">The sequence shown here is derived from an EMBL/GenBank/DDBJ whole genome shotgun (WGS) entry which is preliminary data.</text>
</comment>